<protein>
    <submittedName>
        <fullName evidence="2">Lipoprotein</fullName>
    </submittedName>
</protein>
<accession>A0ABP5IRI5</accession>
<evidence type="ECO:0000256" key="1">
    <source>
        <dbReference type="SAM" id="MobiDB-lite"/>
    </source>
</evidence>
<feature type="compositionally biased region" description="Low complexity" evidence="1">
    <location>
        <begin position="38"/>
        <end position="56"/>
    </location>
</feature>
<proteinExistence type="predicted"/>
<keyword evidence="2" id="KW-0449">Lipoprotein</keyword>
<gene>
    <name evidence="2" type="ORF">GCM10009801_78660</name>
</gene>
<feature type="region of interest" description="Disordered" evidence="1">
    <location>
        <begin position="27"/>
        <end position="62"/>
    </location>
</feature>
<dbReference type="Proteomes" id="UP001500016">
    <property type="component" value="Unassembled WGS sequence"/>
</dbReference>
<dbReference type="RefSeq" id="WP_344535491.1">
    <property type="nucleotide sequence ID" value="NZ_BAAAPE010000029.1"/>
</dbReference>
<comment type="caution">
    <text evidence="2">The sequence shown here is derived from an EMBL/GenBank/DDBJ whole genome shotgun (WGS) entry which is preliminary data.</text>
</comment>
<reference evidence="3" key="1">
    <citation type="journal article" date="2019" name="Int. J. Syst. Evol. Microbiol.">
        <title>The Global Catalogue of Microorganisms (GCM) 10K type strain sequencing project: providing services to taxonomists for standard genome sequencing and annotation.</title>
        <authorList>
            <consortium name="The Broad Institute Genomics Platform"/>
            <consortium name="The Broad Institute Genome Sequencing Center for Infectious Disease"/>
            <person name="Wu L."/>
            <person name="Ma J."/>
        </authorList>
    </citation>
    <scope>NUCLEOTIDE SEQUENCE [LARGE SCALE GENOMIC DNA]</scope>
    <source>
        <strain evidence="3">JCM 15478</strain>
    </source>
</reference>
<organism evidence="2 3">
    <name type="scientific">Streptomyces albiaxialis</name>
    <dbReference type="NCBI Taxonomy" id="329523"/>
    <lineage>
        <taxon>Bacteria</taxon>
        <taxon>Bacillati</taxon>
        <taxon>Actinomycetota</taxon>
        <taxon>Actinomycetes</taxon>
        <taxon>Kitasatosporales</taxon>
        <taxon>Streptomycetaceae</taxon>
        <taxon>Streptomyces</taxon>
    </lineage>
</organism>
<name>A0ABP5IRI5_9ACTN</name>
<sequence length="218" mass="23213">MRKQSAAMWTAGALTGALLLGACGGGGGGEDKGGGAKGEIAGADKASKSASPSASSDKIKRPEIKLAPDAENVFEKTETGDPAKDAVLADNQRRINSIDQVITRRKNLEAMKFYARGSLLVENMKYAKGYLDGGISWAGKTRFYNQKVELDGKSTAQVSYCIDESKSRTKVTKTGKLKPNNGGDKNYVLDTVQLKRNKQGVWQGVNGESEPGGKKCPH</sequence>
<dbReference type="PROSITE" id="PS51257">
    <property type="entry name" value="PROKAR_LIPOPROTEIN"/>
    <property type="match status" value="1"/>
</dbReference>
<dbReference type="EMBL" id="BAAAPE010000029">
    <property type="protein sequence ID" value="GAA2103627.1"/>
    <property type="molecule type" value="Genomic_DNA"/>
</dbReference>
<evidence type="ECO:0000313" key="3">
    <source>
        <dbReference type="Proteomes" id="UP001500016"/>
    </source>
</evidence>
<evidence type="ECO:0000313" key="2">
    <source>
        <dbReference type="EMBL" id="GAA2103627.1"/>
    </source>
</evidence>
<keyword evidence="3" id="KW-1185">Reference proteome</keyword>